<protein>
    <submittedName>
        <fullName evidence="1">Response regulator containing a CheY-like receiver domain and a GGDEF domain protein</fullName>
    </submittedName>
</protein>
<evidence type="ECO:0000313" key="1">
    <source>
        <dbReference type="EMBL" id="GAF04279.1"/>
    </source>
</evidence>
<dbReference type="Gene3D" id="2.130.10.10">
    <property type="entry name" value="YVTN repeat-like/Quinoprotein amine dehydrogenase"/>
    <property type="match status" value="2"/>
</dbReference>
<proteinExistence type="predicted"/>
<dbReference type="EMBL" id="BAMD01000041">
    <property type="protein sequence ID" value="GAF04279.1"/>
    <property type="molecule type" value="Genomic_DNA"/>
</dbReference>
<dbReference type="eggNOG" id="COG3292">
    <property type="taxonomic scope" value="Bacteria"/>
</dbReference>
<sequence length="388" mass="43841">MNLKLDIILLLTLSIAPQLLISQNIPYQGTPYIENFNPNSQNTRGQILTIAQDQRGIMYFGGKNGLYEFDGASWRNYPISNKTSIKSLAIDSLGIIYAGGNNDFGVFMPNATGSLEYHSLYLPAPKGAPFFQSIMKTFITDQGVYFISKKRIFRYKNNSIEVIHVNLQAPCAFFVNGTIYVKDLAKGLCKIDETQIIPLEGCEEFNALTKSYFFINSYSDNELLFSLIKENLFFTYNTVSHVLKPFTISDDTKRYLEENFQFTSTQTARGDFAIGTAKGGILLMNKKGETIRIINTNRGLSTNLIYSVFSDAEDNLWASSFKGVSRIDISHPAIFYNKNQGLESNVVCSKYHNNTQYIGTNTNFYYLPEHNFSVSNDNHVIKRIKPPP</sequence>
<dbReference type="SUPFAM" id="SSF63829">
    <property type="entry name" value="Calcium-dependent phosphotriesterase"/>
    <property type="match status" value="1"/>
</dbReference>
<dbReference type="Proteomes" id="UP000019402">
    <property type="component" value="Unassembled WGS sequence"/>
</dbReference>
<name>W7YPH7_9BACT</name>
<dbReference type="RefSeq" id="WP_027471147.1">
    <property type="nucleotide sequence ID" value="NZ_BAMD01000041.1"/>
</dbReference>
<reference evidence="1 2" key="1">
    <citation type="journal article" date="2014" name="Genome Announc.">
        <title>Draft Genome Sequence of Cytophaga fermentans JCM 21142T, a Facultative Anaerobe Isolated from Marine Mud.</title>
        <authorList>
            <person name="Starns D."/>
            <person name="Oshima K."/>
            <person name="Suda W."/>
            <person name="Iino T."/>
            <person name="Yuki M."/>
            <person name="Inoue J."/>
            <person name="Kitamura K."/>
            <person name="Iida T."/>
            <person name="Darby A."/>
            <person name="Hattori M."/>
            <person name="Ohkuma M."/>
        </authorList>
    </citation>
    <scope>NUCLEOTIDE SEQUENCE [LARGE SCALE GENOMIC DNA]</scope>
    <source>
        <strain evidence="1 2">JCM 21142</strain>
    </source>
</reference>
<organism evidence="1 2">
    <name type="scientific">Saccharicrinis fermentans DSM 9555 = JCM 21142</name>
    <dbReference type="NCBI Taxonomy" id="869213"/>
    <lineage>
        <taxon>Bacteria</taxon>
        <taxon>Pseudomonadati</taxon>
        <taxon>Bacteroidota</taxon>
        <taxon>Bacteroidia</taxon>
        <taxon>Marinilabiliales</taxon>
        <taxon>Marinilabiliaceae</taxon>
        <taxon>Saccharicrinis</taxon>
    </lineage>
</organism>
<dbReference type="OrthoDB" id="1931120at2"/>
<dbReference type="InterPro" id="IPR015943">
    <property type="entry name" value="WD40/YVTN_repeat-like_dom_sf"/>
</dbReference>
<accession>W7YPH7</accession>
<dbReference type="AlphaFoldDB" id="W7YPH7"/>
<gene>
    <name evidence="1" type="ORF">JCM21142_72976</name>
</gene>
<keyword evidence="2" id="KW-1185">Reference proteome</keyword>
<evidence type="ECO:0000313" key="2">
    <source>
        <dbReference type="Proteomes" id="UP000019402"/>
    </source>
</evidence>
<dbReference type="STRING" id="869213.GCA_000517085_01283"/>
<comment type="caution">
    <text evidence="1">The sequence shown here is derived from an EMBL/GenBank/DDBJ whole genome shotgun (WGS) entry which is preliminary data.</text>
</comment>